<keyword evidence="3" id="KW-1185">Reference proteome</keyword>
<sequence>MNILHRFLSALAWLQVFVSPTILGLILGVLSWLYMPEWWGLGIGLLVALLGSGIGIRLAEKARRYSGTIEFMSRTRSHPELRQEEK</sequence>
<dbReference type="EMBL" id="JAJADR010000001">
    <property type="protein sequence ID" value="MCB2407280.1"/>
    <property type="molecule type" value="Genomic_DNA"/>
</dbReference>
<keyword evidence="1" id="KW-0812">Transmembrane</keyword>
<evidence type="ECO:0000313" key="2">
    <source>
        <dbReference type="EMBL" id="MCB2407280.1"/>
    </source>
</evidence>
<dbReference type="Proteomes" id="UP001165296">
    <property type="component" value="Unassembled WGS sequence"/>
</dbReference>
<accession>A0ABS8AM42</accession>
<dbReference type="RefSeq" id="WP_226172725.1">
    <property type="nucleotide sequence ID" value="NZ_JAJADR010000001.1"/>
</dbReference>
<protein>
    <recommendedName>
        <fullName evidence="4">AtpZ/AtpI family protein</fullName>
    </recommendedName>
</protein>
<keyword evidence="1" id="KW-1133">Transmembrane helix</keyword>
<name>A0ABS8AM42_9BACT</name>
<feature type="transmembrane region" description="Helical" evidence="1">
    <location>
        <begin position="38"/>
        <end position="59"/>
    </location>
</feature>
<proteinExistence type="predicted"/>
<evidence type="ECO:0008006" key="4">
    <source>
        <dbReference type="Google" id="ProtNLM"/>
    </source>
</evidence>
<evidence type="ECO:0000313" key="3">
    <source>
        <dbReference type="Proteomes" id="UP001165296"/>
    </source>
</evidence>
<reference evidence="2" key="1">
    <citation type="submission" date="2021-10" db="EMBL/GenBank/DDBJ databases">
        <authorList>
            <person name="Dean J.D."/>
            <person name="Kim M.K."/>
            <person name="Newey C.N."/>
            <person name="Stoker T.S."/>
            <person name="Thompson D.W."/>
            <person name="Grose J.H."/>
        </authorList>
    </citation>
    <scope>NUCLEOTIDE SEQUENCE</scope>
    <source>
        <strain evidence="2">BT178</strain>
    </source>
</reference>
<keyword evidence="1" id="KW-0472">Membrane</keyword>
<evidence type="ECO:0000256" key="1">
    <source>
        <dbReference type="SAM" id="Phobius"/>
    </source>
</evidence>
<organism evidence="2 3">
    <name type="scientific">Hymenobacter lucidus</name>
    <dbReference type="NCBI Taxonomy" id="2880930"/>
    <lineage>
        <taxon>Bacteria</taxon>
        <taxon>Pseudomonadati</taxon>
        <taxon>Bacteroidota</taxon>
        <taxon>Cytophagia</taxon>
        <taxon>Cytophagales</taxon>
        <taxon>Hymenobacteraceae</taxon>
        <taxon>Hymenobacter</taxon>
    </lineage>
</organism>
<comment type="caution">
    <text evidence="2">The sequence shown here is derived from an EMBL/GenBank/DDBJ whole genome shotgun (WGS) entry which is preliminary data.</text>
</comment>
<gene>
    <name evidence="2" type="ORF">LGH74_04775</name>
</gene>
<feature type="transmembrane region" description="Helical" evidence="1">
    <location>
        <begin position="12"/>
        <end position="32"/>
    </location>
</feature>